<evidence type="ECO:0000313" key="2">
    <source>
        <dbReference type="EMBL" id="CRL04313.1"/>
    </source>
</evidence>
<keyword evidence="1" id="KW-0472">Membrane</keyword>
<dbReference type="OrthoDB" id="8185860at2759"/>
<organism evidence="2 3">
    <name type="scientific">Clunio marinus</name>
    <dbReference type="NCBI Taxonomy" id="568069"/>
    <lineage>
        <taxon>Eukaryota</taxon>
        <taxon>Metazoa</taxon>
        <taxon>Ecdysozoa</taxon>
        <taxon>Arthropoda</taxon>
        <taxon>Hexapoda</taxon>
        <taxon>Insecta</taxon>
        <taxon>Pterygota</taxon>
        <taxon>Neoptera</taxon>
        <taxon>Endopterygota</taxon>
        <taxon>Diptera</taxon>
        <taxon>Nematocera</taxon>
        <taxon>Chironomoidea</taxon>
        <taxon>Chironomidae</taxon>
        <taxon>Clunio</taxon>
    </lineage>
</organism>
<keyword evidence="1" id="KW-1133">Transmembrane helix</keyword>
<proteinExistence type="predicted"/>
<evidence type="ECO:0000313" key="3">
    <source>
        <dbReference type="Proteomes" id="UP000183832"/>
    </source>
</evidence>
<accession>A0A1J1J0E7</accession>
<gene>
    <name evidence="2" type="ORF">CLUMA_CG017409</name>
</gene>
<sequence length="189" mass="22223">MEAFLDNFRRNTKNEINFDSFTKFALFCFKLGGFKFQQLSADADLKERFYHKFQRNYLRVVFIAFVYGFFSFIAYAVRDAKDFVSGSLSIPNMATVLLICLKTFITYYHKEKIWNICQDLKEVFAKPFPIFKFLNYGTMEFTIHPFALFFAAFSGFYYIILGLATDSMLFVLIKILATEFDILSIDFND</sequence>
<keyword evidence="3" id="KW-1185">Reference proteome</keyword>
<keyword evidence="1" id="KW-0812">Transmembrane</keyword>
<evidence type="ECO:0000256" key="1">
    <source>
        <dbReference type="SAM" id="Phobius"/>
    </source>
</evidence>
<feature type="transmembrane region" description="Helical" evidence="1">
    <location>
        <begin position="56"/>
        <end position="77"/>
    </location>
</feature>
<name>A0A1J1J0E7_9DIPT</name>
<dbReference type="EMBL" id="CVRI01000063">
    <property type="protein sequence ID" value="CRL04313.1"/>
    <property type="molecule type" value="Genomic_DNA"/>
</dbReference>
<dbReference type="Proteomes" id="UP000183832">
    <property type="component" value="Unassembled WGS sequence"/>
</dbReference>
<dbReference type="AlphaFoldDB" id="A0A1J1J0E7"/>
<protein>
    <submittedName>
        <fullName evidence="2">CLUMA_CG017409, isoform A</fullName>
    </submittedName>
</protein>
<reference evidence="2 3" key="1">
    <citation type="submission" date="2015-04" db="EMBL/GenBank/DDBJ databases">
        <authorList>
            <person name="Syromyatnikov M.Y."/>
            <person name="Popov V.N."/>
        </authorList>
    </citation>
    <scope>NUCLEOTIDE SEQUENCE [LARGE SCALE GENOMIC DNA]</scope>
</reference>
<feature type="transmembrane region" description="Helical" evidence="1">
    <location>
        <begin position="89"/>
        <end position="109"/>
    </location>
</feature>